<dbReference type="EMBL" id="FNHH01000001">
    <property type="protein sequence ID" value="SDL69577.1"/>
    <property type="molecule type" value="Genomic_DNA"/>
</dbReference>
<comment type="subcellular location">
    <subcellularLocation>
        <location evidence="1 10">Cell outer membrane</location>
        <topology evidence="1 10">Multi-pass membrane protein</topology>
    </subcellularLocation>
</comment>
<dbReference type="NCBIfam" id="TIGR04056">
    <property type="entry name" value="OMP_RagA_SusC"/>
    <property type="match status" value="1"/>
</dbReference>
<keyword evidence="4 10" id="KW-0812">Transmembrane</keyword>
<sequence length="1044" mass="113347">MKRKLLAFLLLSLFAITSAMAQNKTITGRVVGADDGLPLPGVSVRAGSAGTTTGSDGNYSLSVPSATTRITFTYIGYVTQNVTIGATNVANATLVFDSQQLAEVVVQVPYGSISKKAFTGAEATVTSAQIQKSQVTSVSRVLEGLIPGIQTSNGGGTPGSSAAIRIRGIGSINASSSPLYVVDGVPFDGTISSISTDDIETVTVLKDAAASALYGARAANGVIMITTKVGKKGTSRIAVNLRSGLSERGIPEYERVGAKDYMELMWESTRNANLVARNPATGANFTRAEAGVAASAILTAPTGLGYNPYSIKGSGLVDAATGKLNSSAVLLYQDSWADALFQSANRNDLNLNISGGAEKSDYLLSVGYIQEDGIAKFSDYDRLNARLKVNSEVRPWLNAGLNIGTTFSNSTGDFATGTATSNPFYYSRYMGPIYPVYERDANGIIVIDPVTNQKKLDWGVATQMGARPYAANSNLVGTLALDERSTRRSEGTANTFLEVKFLKDFAFKTSLGGNFYNGLGTAYQNSLFGDAVNVTGRSTKSDTRNISYTFNQVLNWNKNFGDHGFNALAGHENYSFEGRFMSATRTGFPFPGVVELAPAATLSAATSFTDQHKIESYFSQLNYNFKGKYLLSGSFRTDGSSRFYVDNRWGNFWSVGAGYRISEEAFFKKFTWIDELKLRGSYGQQGNEDTGDYYSWQGLYSLGFNNVNSPGAILSSIANPELEWEKNVSFNVGADFRLFNKLDGTIEYYERTSQDLLFSVPLPLSTGLSSILRNVGTMKNSGVELQLGYNAVRNTDFDYRIDLNLSKFKNEITKLPQAEIISGTKKLSVGNDIYAFWLREYAGVDPANGDALYYQDTKDAAGNVTGRTTVNNINNATYYYKGTAIPDLIGGITNSFRYKNFDLSALVTFQLGGEFYDGNYANLMARGTYGQALSVNMLRRWQNPGDITDVPRLQRGVANQDGISTRFLYDASYLTLKNVNLGYTIPKSVFSKYGISSFRAFVSADNAITATKRLGMDPQRTFNGTSDFTYPIFRTFTFGLNVNL</sequence>
<feature type="domain" description="TonB-dependent receptor plug" evidence="14">
    <location>
        <begin position="116"/>
        <end position="222"/>
    </location>
</feature>
<dbReference type="PANTHER" id="PTHR30069">
    <property type="entry name" value="TONB-DEPENDENT OUTER MEMBRANE RECEPTOR"/>
    <property type="match status" value="1"/>
</dbReference>
<keyword evidence="9 10" id="KW-0998">Cell outer membrane</keyword>
<dbReference type="GO" id="GO:0009279">
    <property type="term" value="C:cell outer membrane"/>
    <property type="evidence" value="ECO:0007669"/>
    <property type="project" value="UniProtKB-SubCell"/>
</dbReference>
<dbReference type="InterPro" id="IPR023996">
    <property type="entry name" value="TonB-dep_OMP_SusC/RagA"/>
</dbReference>
<dbReference type="GO" id="GO:0015344">
    <property type="term" value="F:siderophore uptake transmembrane transporter activity"/>
    <property type="evidence" value="ECO:0007669"/>
    <property type="project" value="TreeGrafter"/>
</dbReference>
<dbReference type="GO" id="GO:0044718">
    <property type="term" value="P:siderophore transmembrane transport"/>
    <property type="evidence" value="ECO:0007669"/>
    <property type="project" value="TreeGrafter"/>
</dbReference>
<dbReference type="AlphaFoldDB" id="A0A1G9M6I6"/>
<dbReference type="Gene3D" id="2.60.40.1120">
    <property type="entry name" value="Carboxypeptidase-like, regulatory domain"/>
    <property type="match status" value="1"/>
</dbReference>
<dbReference type="Pfam" id="PF07715">
    <property type="entry name" value="Plug"/>
    <property type="match status" value="1"/>
</dbReference>
<comment type="similarity">
    <text evidence="10 11">Belongs to the TonB-dependent receptor family.</text>
</comment>
<evidence type="ECO:0000256" key="2">
    <source>
        <dbReference type="ARBA" id="ARBA00022448"/>
    </source>
</evidence>
<evidence type="ECO:0000259" key="14">
    <source>
        <dbReference type="Pfam" id="PF07715"/>
    </source>
</evidence>
<evidence type="ECO:0000256" key="4">
    <source>
        <dbReference type="ARBA" id="ARBA00022692"/>
    </source>
</evidence>
<accession>A0A1G9M6I6</accession>
<dbReference type="Gene3D" id="2.170.130.10">
    <property type="entry name" value="TonB-dependent receptor, plug domain"/>
    <property type="match status" value="1"/>
</dbReference>
<dbReference type="InterPro" id="IPR000531">
    <property type="entry name" value="Beta-barrel_TonB"/>
</dbReference>
<evidence type="ECO:0000256" key="1">
    <source>
        <dbReference type="ARBA" id="ARBA00004571"/>
    </source>
</evidence>
<dbReference type="InterPro" id="IPR008969">
    <property type="entry name" value="CarboxyPept-like_regulatory"/>
</dbReference>
<dbReference type="InterPro" id="IPR012910">
    <property type="entry name" value="Plug_dom"/>
</dbReference>
<dbReference type="InterPro" id="IPR039426">
    <property type="entry name" value="TonB-dep_rcpt-like"/>
</dbReference>
<name>A0A1G9M6I6_9SPHI</name>
<dbReference type="InterPro" id="IPR037066">
    <property type="entry name" value="Plug_dom_sf"/>
</dbReference>
<proteinExistence type="inferred from homology"/>
<keyword evidence="8" id="KW-0675">Receptor</keyword>
<gene>
    <name evidence="15" type="ORF">SAMN05421813_101245</name>
</gene>
<evidence type="ECO:0000256" key="7">
    <source>
        <dbReference type="ARBA" id="ARBA00023136"/>
    </source>
</evidence>
<dbReference type="NCBIfam" id="TIGR04057">
    <property type="entry name" value="SusC_RagA_signa"/>
    <property type="match status" value="1"/>
</dbReference>
<keyword evidence="2 10" id="KW-0813">Transport</keyword>
<feature type="signal peptide" evidence="12">
    <location>
        <begin position="1"/>
        <end position="21"/>
    </location>
</feature>
<dbReference type="InterPro" id="IPR036942">
    <property type="entry name" value="Beta-barrel_TonB_sf"/>
</dbReference>
<dbReference type="PROSITE" id="PS52016">
    <property type="entry name" value="TONB_DEPENDENT_REC_3"/>
    <property type="match status" value="1"/>
</dbReference>
<evidence type="ECO:0000256" key="12">
    <source>
        <dbReference type="SAM" id="SignalP"/>
    </source>
</evidence>
<evidence type="ECO:0000313" key="15">
    <source>
        <dbReference type="EMBL" id="SDL69577.1"/>
    </source>
</evidence>
<dbReference type="OrthoDB" id="9768177at2"/>
<dbReference type="Pfam" id="PF13715">
    <property type="entry name" value="CarbopepD_reg_2"/>
    <property type="match status" value="1"/>
</dbReference>
<dbReference type="Proteomes" id="UP000199226">
    <property type="component" value="Unassembled WGS sequence"/>
</dbReference>
<reference evidence="16" key="1">
    <citation type="submission" date="2016-10" db="EMBL/GenBank/DDBJ databases">
        <authorList>
            <person name="Varghese N."/>
            <person name="Submissions S."/>
        </authorList>
    </citation>
    <scope>NUCLEOTIDE SEQUENCE [LARGE SCALE GENOMIC DNA]</scope>
    <source>
        <strain evidence="16">DSM 24536</strain>
    </source>
</reference>
<evidence type="ECO:0000256" key="5">
    <source>
        <dbReference type="ARBA" id="ARBA00022729"/>
    </source>
</evidence>
<protein>
    <submittedName>
        <fullName evidence="15">TonB-linked outer membrane protein, SusC/RagA family</fullName>
    </submittedName>
</protein>
<keyword evidence="3 10" id="KW-1134">Transmembrane beta strand</keyword>
<feature type="domain" description="TonB-dependent receptor-like beta-barrel" evidence="13">
    <location>
        <begin position="457"/>
        <end position="1006"/>
    </location>
</feature>
<organism evidence="15 16">
    <name type="scientific">Daejeonella rubra</name>
    <dbReference type="NCBI Taxonomy" id="990371"/>
    <lineage>
        <taxon>Bacteria</taxon>
        <taxon>Pseudomonadati</taxon>
        <taxon>Bacteroidota</taxon>
        <taxon>Sphingobacteriia</taxon>
        <taxon>Sphingobacteriales</taxon>
        <taxon>Sphingobacteriaceae</taxon>
        <taxon>Daejeonella</taxon>
    </lineage>
</organism>
<dbReference type="STRING" id="990371.SAMN05421813_101245"/>
<feature type="chain" id="PRO_5011495627" evidence="12">
    <location>
        <begin position="22"/>
        <end position="1044"/>
    </location>
</feature>
<keyword evidence="16" id="KW-1185">Reference proteome</keyword>
<dbReference type="Gene3D" id="2.40.170.20">
    <property type="entry name" value="TonB-dependent receptor, beta-barrel domain"/>
    <property type="match status" value="1"/>
</dbReference>
<evidence type="ECO:0000313" key="16">
    <source>
        <dbReference type="Proteomes" id="UP000199226"/>
    </source>
</evidence>
<evidence type="ECO:0000256" key="9">
    <source>
        <dbReference type="ARBA" id="ARBA00023237"/>
    </source>
</evidence>
<dbReference type="InterPro" id="IPR023997">
    <property type="entry name" value="TonB-dep_OMP_SusC/RagA_CS"/>
</dbReference>
<keyword evidence="7 10" id="KW-0472">Membrane</keyword>
<dbReference type="PANTHER" id="PTHR30069:SF29">
    <property type="entry name" value="HEMOGLOBIN AND HEMOGLOBIN-HAPTOGLOBIN-BINDING PROTEIN 1-RELATED"/>
    <property type="match status" value="1"/>
</dbReference>
<evidence type="ECO:0000256" key="11">
    <source>
        <dbReference type="RuleBase" id="RU003357"/>
    </source>
</evidence>
<dbReference type="Pfam" id="PF00593">
    <property type="entry name" value="TonB_dep_Rec_b-barrel"/>
    <property type="match status" value="1"/>
</dbReference>
<evidence type="ECO:0000256" key="10">
    <source>
        <dbReference type="PROSITE-ProRule" id="PRU01360"/>
    </source>
</evidence>
<evidence type="ECO:0000256" key="8">
    <source>
        <dbReference type="ARBA" id="ARBA00023170"/>
    </source>
</evidence>
<evidence type="ECO:0000256" key="3">
    <source>
        <dbReference type="ARBA" id="ARBA00022452"/>
    </source>
</evidence>
<dbReference type="SUPFAM" id="SSF49464">
    <property type="entry name" value="Carboxypeptidase regulatory domain-like"/>
    <property type="match status" value="1"/>
</dbReference>
<keyword evidence="6 11" id="KW-0798">TonB box</keyword>
<keyword evidence="5 12" id="KW-0732">Signal</keyword>
<evidence type="ECO:0000256" key="6">
    <source>
        <dbReference type="ARBA" id="ARBA00023077"/>
    </source>
</evidence>
<dbReference type="SUPFAM" id="SSF56935">
    <property type="entry name" value="Porins"/>
    <property type="match status" value="1"/>
</dbReference>
<dbReference type="RefSeq" id="WP_090698086.1">
    <property type="nucleotide sequence ID" value="NZ_FNHH01000001.1"/>
</dbReference>
<evidence type="ECO:0000259" key="13">
    <source>
        <dbReference type="Pfam" id="PF00593"/>
    </source>
</evidence>